<comment type="caution">
    <text evidence="1">The sequence shown here is derived from an EMBL/GenBank/DDBJ whole genome shotgun (WGS) entry which is preliminary data.</text>
</comment>
<organism evidence="1 2">
    <name type="scientific">Vararia minispora EC-137</name>
    <dbReference type="NCBI Taxonomy" id="1314806"/>
    <lineage>
        <taxon>Eukaryota</taxon>
        <taxon>Fungi</taxon>
        <taxon>Dikarya</taxon>
        <taxon>Basidiomycota</taxon>
        <taxon>Agaricomycotina</taxon>
        <taxon>Agaricomycetes</taxon>
        <taxon>Russulales</taxon>
        <taxon>Lachnocladiaceae</taxon>
        <taxon>Vararia</taxon>
    </lineage>
</organism>
<accession>A0ACB8QZW0</accession>
<protein>
    <submittedName>
        <fullName evidence="1">Amino acid permease-domain-containing protein</fullName>
    </submittedName>
</protein>
<keyword evidence="2" id="KW-1185">Reference proteome</keyword>
<reference evidence="1" key="2">
    <citation type="journal article" date="2022" name="New Phytol.">
        <title>Evolutionary transition to the ectomycorrhizal habit in the genomes of a hyperdiverse lineage of mushroom-forming fungi.</title>
        <authorList>
            <person name="Looney B."/>
            <person name="Miyauchi S."/>
            <person name="Morin E."/>
            <person name="Drula E."/>
            <person name="Courty P.E."/>
            <person name="Kohler A."/>
            <person name="Kuo A."/>
            <person name="LaButti K."/>
            <person name="Pangilinan J."/>
            <person name="Lipzen A."/>
            <person name="Riley R."/>
            <person name="Andreopoulos W."/>
            <person name="He G."/>
            <person name="Johnson J."/>
            <person name="Nolan M."/>
            <person name="Tritt A."/>
            <person name="Barry K.W."/>
            <person name="Grigoriev I.V."/>
            <person name="Nagy L.G."/>
            <person name="Hibbett D."/>
            <person name="Henrissat B."/>
            <person name="Matheny P.B."/>
            <person name="Labbe J."/>
            <person name="Martin F.M."/>
        </authorList>
    </citation>
    <scope>NUCLEOTIDE SEQUENCE</scope>
    <source>
        <strain evidence="1">EC-137</strain>
    </source>
</reference>
<sequence>MLQRDFAHAKFTDATMISYPLSGRTLVAKPSFATQRKLSEKPSSSTLFSARTKFSRTGPTESNELAIEGRQLVDYAGSEEDVSPGGLTFEEDAIGGLGRHLGVFSCTIVGRIVGAGIFLTPSTILSSVGSVGASLMLWMLGFILSFCGLFIWMEFGTMFPRSGGEKVYMEVAYKEPIYLSTTIIFANGVTFGYSANGCIIFAQNGTLAKYLGNKGHCCRRQVVMIALDCCLIAVVQLLAIVFVTLIHGLTPRLGVYAMNVITIFKIIILIFIMITGWVVLGGGTRVADPYANFHRSFEGTSHISKDFATATFTILGTYAGWLNINYVMNEVKNPVRTLKIAAPLGLSIVTVLYMMSLVSFYAAASKEELLNSGLSAAALFFQNVFGTRAAQSFISAFVAISSLGSVLCFSFSTSRVNQELAKEGFPLPFGNKWWASNWPTGKAPMPGLILHLLPSIIAILAPPMKRWNFVRDLEGWPGQSINFFITMGLLNMRRMRPDIRRPFKAWFPCIILYLGASVLCLVAPFLTPANRVGDSPGLPYYLYCLVGMGVMASFAFFWLCWRVLLPRLLKRQLVRRHETLSDGTVVNIIDWKKIQ</sequence>
<evidence type="ECO:0000313" key="2">
    <source>
        <dbReference type="Proteomes" id="UP000814128"/>
    </source>
</evidence>
<dbReference type="EMBL" id="MU273465">
    <property type="protein sequence ID" value="KAI0037187.1"/>
    <property type="molecule type" value="Genomic_DNA"/>
</dbReference>
<evidence type="ECO:0000313" key="1">
    <source>
        <dbReference type="EMBL" id="KAI0037187.1"/>
    </source>
</evidence>
<gene>
    <name evidence="1" type="ORF">K488DRAFT_81409</name>
</gene>
<name>A0ACB8QZW0_9AGAM</name>
<dbReference type="Proteomes" id="UP000814128">
    <property type="component" value="Unassembled WGS sequence"/>
</dbReference>
<proteinExistence type="predicted"/>
<reference evidence="1" key="1">
    <citation type="submission" date="2021-02" db="EMBL/GenBank/DDBJ databases">
        <authorList>
            <consortium name="DOE Joint Genome Institute"/>
            <person name="Ahrendt S."/>
            <person name="Looney B.P."/>
            <person name="Miyauchi S."/>
            <person name="Morin E."/>
            <person name="Drula E."/>
            <person name="Courty P.E."/>
            <person name="Chicoki N."/>
            <person name="Fauchery L."/>
            <person name="Kohler A."/>
            <person name="Kuo A."/>
            <person name="Labutti K."/>
            <person name="Pangilinan J."/>
            <person name="Lipzen A."/>
            <person name="Riley R."/>
            <person name="Andreopoulos W."/>
            <person name="He G."/>
            <person name="Johnson J."/>
            <person name="Barry K.W."/>
            <person name="Grigoriev I.V."/>
            <person name="Nagy L."/>
            <person name="Hibbett D."/>
            <person name="Henrissat B."/>
            <person name="Matheny P.B."/>
            <person name="Labbe J."/>
            <person name="Martin F."/>
        </authorList>
    </citation>
    <scope>NUCLEOTIDE SEQUENCE</scope>
    <source>
        <strain evidence="1">EC-137</strain>
    </source>
</reference>